<dbReference type="Gene3D" id="3.30.70.270">
    <property type="match status" value="1"/>
</dbReference>
<evidence type="ECO:0000313" key="5">
    <source>
        <dbReference type="Proteomes" id="UP000375525"/>
    </source>
</evidence>
<dbReference type="InterPro" id="IPR015168">
    <property type="entry name" value="SsuA/THI5"/>
</dbReference>
<dbReference type="PANTHER" id="PTHR46663:SF2">
    <property type="entry name" value="GGDEF DOMAIN-CONTAINING PROTEIN"/>
    <property type="match status" value="1"/>
</dbReference>
<dbReference type="Pfam" id="PF09084">
    <property type="entry name" value="NMT1"/>
    <property type="match status" value="1"/>
</dbReference>
<evidence type="ECO:0000256" key="1">
    <source>
        <dbReference type="SAM" id="Phobius"/>
    </source>
</evidence>
<keyword evidence="2" id="KW-0732">Signal</keyword>
<dbReference type="InterPro" id="IPR043128">
    <property type="entry name" value="Rev_trsase/Diguanyl_cyclase"/>
</dbReference>
<dbReference type="InterPro" id="IPR000160">
    <property type="entry name" value="GGDEF_dom"/>
</dbReference>
<dbReference type="NCBIfam" id="TIGR00254">
    <property type="entry name" value="GGDEF"/>
    <property type="match status" value="1"/>
</dbReference>
<dbReference type="InterPro" id="IPR052163">
    <property type="entry name" value="DGC-Regulatory_Protein"/>
</dbReference>
<keyword evidence="1" id="KW-0472">Membrane</keyword>
<dbReference type="AlphaFoldDB" id="A0A5E7NTU5"/>
<gene>
    <name evidence="4" type="ORF">PS880_04821</name>
</gene>
<feature type="domain" description="GGDEF" evidence="3">
    <location>
        <begin position="423"/>
        <end position="551"/>
    </location>
</feature>
<keyword evidence="1" id="KW-0812">Transmembrane</keyword>
<name>A0A5E7NTU5_PSEFL</name>
<dbReference type="EMBL" id="CABVIH010000027">
    <property type="protein sequence ID" value="VVP40538.1"/>
    <property type="molecule type" value="Genomic_DNA"/>
</dbReference>
<evidence type="ECO:0000259" key="3">
    <source>
        <dbReference type="PROSITE" id="PS50887"/>
    </source>
</evidence>
<accession>A0A5E7NTU5</accession>
<reference evidence="4 5" key="1">
    <citation type="submission" date="2019-09" db="EMBL/GenBank/DDBJ databases">
        <authorList>
            <person name="Chandra G."/>
            <person name="Truman W A."/>
        </authorList>
    </citation>
    <scope>NUCLEOTIDE SEQUENCE [LARGE SCALE GENOMIC DNA]</scope>
    <source>
        <strain evidence="4">PS880</strain>
    </source>
</reference>
<dbReference type="Gene3D" id="3.40.190.10">
    <property type="entry name" value="Periplasmic binding protein-like II"/>
    <property type="match status" value="2"/>
</dbReference>
<feature type="signal peptide" evidence="2">
    <location>
        <begin position="1"/>
        <end position="38"/>
    </location>
</feature>
<dbReference type="SUPFAM" id="SSF53850">
    <property type="entry name" value="Periplasmic binding protein-like II"/>
    <property type="match status" value="1"/>
</dbReference>
<feature type="chain" id="PRO_5023021810" description="GGDEF domain-containing protein" evidence="2">
    <location>
        <begin position="39"/>
        <end position="551"/>
    </location>
</feature>
<dbReference type="Proteomes" id="UP000375525">
    <property type="component" value="Unassembled WGS sequence"/>
</dbReference>
<keyword evidence="1" id="KW-1133">Transmembrane helix</keyword>
<protein>
    <recommendedName>
        <fullName evidence="3">GGDEF domain-containing protein</fullName>
    </recommendedName>
</protein>
<evidence type="ECO:0000256" key="2">
    <source>
        <dbReference type="SAM" id="SignalP"/>
    </source>
</evidence>
<dbReference type="Pfam" id="PF00990">
    <property type="entry name" value="GGDEF"/>
    <property type="match status" value="1"/>
</dbReference>
<dbReference type="PROSITE" id="PS50887">
    <property type="entry name" value="GGDEF"/>
    <property type="match status" value="1"/>
</dbReference>
<organism evidence="4 5">
    <name type="scientific">Pseudomonas fluorescens</name>
    <dbReference type="NCBI Taxonomy" id="294"/>
    <lineage>
        <taxon>Bacteria</taxon>
        <taxon>Pseudomonadati</taxon>
        <taxon>Pseudomonadota</taxon>
        <taxon>Gammaproteobacteria</taxon>
        <taxon>Pseudomonadales</taxon>
        <taxon>Pseudomonadaceae</taxon>
        <taxon>Pseudomonas</taxon>
    </lineage>
</organism>
<dbReference type="SMART" id="SM00267">
    <property type="entry name" value="GGDEF"/>
    <property type="match status" value="1"/>
</dbReference>
<dbReference type="InterPro" id="IPR029787">
    <property type="entry name" value="Nucleotide_cyclase"/>
</dbReference>
<feature type="transmembrane region" description="Helical" evidence="1">
    <location>
        <begin position="350"/>
        <end position="369"/>
    </location>
</feature>
<evidence type="ECO:0000313" key="4">
    <source>
        <dbReference type="EMBL" id="VVP40538.1"/>
    </source>
</evidence>
<sequence precursor="true">MPSLCCCSITPRQPERLLSTQLRRLLFFVLLSAQAAWANPVSQQDDVLQVIDVQLRWKHQFQFAGYYAAVAQGYYREEGLEVRLHEGGPGITPVEEVLSGRAHYGEANSELLYARLHGKPLVALAVIFQHSPSVLLARADKGVHTVHDLISKPVMLMDAQTDADFLAMFRHEGIDLEKLKLLPSSYNVEDLANDKVTAFNSYLTNEPFYLQQRGIDYNVISPVTYGIDFYSDILFTSQAEIDEHPQRAEAFRRASLRGWRYAMDNPEPIIDLLLNQYSVEKTRAHLQFEAQAMRALVLPDLIEIGHMNPGRWQRMAEAFLELGMVTSIDGLKDFIYDPNPPQLVERLRKIIVMISIGCALALIFTLALLKAQRRLRNEIKLRKLAEEEVRKLAFNDSLTGLPNRNSFIPFANQKLLSAKRRGEHLALCYIDLNHFKQINDCFGHQAGDAILIHAAWAIKSNIRESDLAARMGGDEFVVLLDGAHHRRDIQRVTQEICKVIAQAIPWKNSQIKVSASLGVALYPEDGELLDELIFKADTAMFRSKASITAQG</sequence>
<proteinExistence type="predicted"/>
<dbReference type="PANTHER" id="PTHR46663">
    <property type="entry name" value="DIGUANYLATE CYCLASE DGCT-RELATED"/>
    <property type="match status" value="1"/>
</dbReference>
<dbReference type="CDD" id="cd01949">
    <property type="entry name" value="GGDEF"/>
    <property type="match status" value="1"/>
</dbReference>
<dbReference type="SUPFAM" id="SSF55073">
    <property type="entry name" value="Nucleotide cyclase"/>
    <property type="match status" value="1"/>
</dbReference>